<dbReference type="OrthoDB" id="9762614at2"/>
<dbReference type="PANTHER" id="PTHR42899">
    <property type="entry name" value="SPERMATOGENESIS-ASSOCIATED PROTEIN 20"/>
    <property type="match status" value="1"/>
</dbReference>
<name>A0A5C5Z4M8_9BACT</name>
<protein>
    <recommendedName>
        <fullName evidence="1">Spermatogenesis-associated protein 20-like TRX domain-containing protein</fullName>
    </recommendedName>
</protein>
<reference evidence="2 3" key="1">
    <citation type="submission" date="2019-02" db="EMBL/GenBank/DDBJ databases">
        <title>Deep-cultivation of Planctomycetes and their phenomic and genomic characterization uncovers novel biology.</title>
        <authorList>
            <person name="Wiegand S."/>
            <person name="Jogler M."/>
            <person name="Boedeker C."/>
            <person name="Pinto D."/>
            <person name="Vollmers J."/>
            <person name="Rivas-Marin E."/>
            <person name="Kohn T."/>
            <person name="Peeters S.H."/>
            <person name="Heuer A."/>
            <person name="Rast P."/>
            <person name="Oberbeckmann S."/>
            <person name="Bunk B."/>
            <person name="Jeske O."/>
            <person name="Meyerdierks A."/>
            <person name="Storesund J.E."/>
            <person name="Kallscheuer N."/>
            <person name="Luecker S."/>
            <person name="Lage O.M."/>
            <person name="Pohl T."/>
            <person name="Merkel B.J."/>
            <person name="Hornburger P."/>
            <person name="Mueller R.-W."/>
            <person name="Bruemmer F."/>
            <person name="Labrenz M."/>
            <person name="Spormann A.M."/>
            <person name="Op Den Camp H."/>
            <person name="Overmann J."/>
            <person name="Amann R."/>
            <person name="Jetten M.S.M."/>
            <person name="Mascher T."/>
            <person name="Medema M.H."/>
            <person name="Devos D.P."/>
            <person name="Kaster A.-K."/>
            <person name="Ovreas L."/>
            <person name="Rohde M."/>
            <person name="Galperin M.Y."/>
            <person name="Jogler C."/>
        </authorList>
    </citation>
    <scope>NUCLEOTIDE SEQUENCE [LARGE SCALE GENOMIC DNA]</scope>
    <source>
        <strain evidence="2 3">CA13</strain>
    </source>
</reference>
<dbReference type="PANTHER" id="PTHR42899:SF1">
    <property type="entry name" value="SPERMATOGENESIS-ASSOCIATED PROTEIN 20"/>
    <property type="match status" value="1"/>
</dbReference>
<dbReference type="GO" id="GO:0005975">
    <property type="term" value="P:carbohydrate metabolic process"/>
    <property type="evidence" value="ECO:0007669"/>
    <property type="project" value="InterPro"/>
</dbReference>
<sequence length="683" mass="76753">MNHLSESLSPYLLQHKDNPVDWYPWCDEAFERARQTDRPIFLSVGYAACHWCHVMEHESFENEAIAKFLNENFVSIKVDREERPDIDQIYMNAVQLMTGRGGWPMSVFLNHDKQPFYAGTYWPPNERFGMPGFSTVLDALAKAWQNRRDEVEDHAGKMTDSLEQLAIGTDTSSTSISEDAIIIKTTSHLLHVFDREDGGFGAAPKFPHATDLDLLLRRAATTENRELAEAAELTLDRMAGGGIRDHIGGGFARYSVDAKWLVPHFEKMLYDNALLAQVYVRAYQVTRNERHATVACEILDYLDREMTDPSGGFHCSEDADSEGVEGKYYVWTPEEVKQILGEMAGDQFCRIYDITEQGNFEGNSIANLPRSIESWAEELAMPDLAEQLASDREKLRVVRESRVHPGRDDKILTAWNSLAISAFAIAGGVLDCQRYIEIAQRATKFTLEQMMDDRGRLKHAFRQGQSHIDGFVDDYAFTIEALIAMFESTGLARYIGRAVKLADTMIEQFEDKEQGGFFYTADDSERLITRTKDWHDGSLVSGNASAVMTLLKLSQLCDRSDYRRAAERTLQLASGILETQSAACGALVSGLDRYRNDSMQLVLAVPDNDAMHSLRPVFLSRFRPHATLSWVVGEAPPSGPVVALNEHRNVIEGSPTLYQCEHFTCQTPLTGEQAIAALAHFSS</sequence>
<accession>A0A5C5Z4M8</accession>
<dbReference type="SUPFAM" id="SSF52833">
    <property type="entry name" value="Thioredoxin-like"/>
    <property type="match status" value="1"/>
</dbReference>
<dbReference type="AlphaFoldDB" id="A0A5C5Z4M8"/>
<dbReference type="CDD" id="cd02955">
    <property type="entry name" value="SSP411"/>
    <property type="match status" value="1"/>
</dbReference>
<dbReference type="InterPro" id="IPR008928">
    <property type="entry name" value="6-hairpin_glycosidase_sf"/>
</dbReference>
<dbReference type="InterPro" id="IPR004879">
    <property type="entry name" value="Ssp411-like_TRX"/>
</dbReference>
<dbReference type="Proteomes" id="UP000315010">
    <property type="component" value="Unassembled WGS sequence"/>
</dbReference>
<proteinExistence type="predicted"/>
<keyword evidence="3" id="KW-1185">Reference proteome</keyword>
<dbReference type="PIRSF" id="PIRSF006402">
    <property type="entry name" value="UCP006402_thioredoxin"/>
    <property type="match status" value="1"/>
</dbReference>
<dbReference type="Pfam" id="PF03190">
    <property type="entry name" value="Thioredox_DsbH"/>
    <property type="match status" value="1"/>
</dbReference>
<dbReference type="Gene3D" id="1.50.10.10">
    <property type="match status" value="1"/>
</dbReference>
<dbReference type="EMBL" id="SJPJ01000001">
    <property type="protein sequence ID" value="TWT81811.1"/>
    <property type="molecule type" value="Genomic_DNA"/>
</dbReference>
<gene>
    <name evidence="2" type="ORF">CA13_32640</name>
</gene>
<dbReference type="RefSeq" id="WP_146397941.1">
    <property type="nucleotide sequence ID" value="NZ_SJPJ01000001.1"/>
</dbReference>
<evidence type="ECO:0000259" key="1">
    <source>
        <dbReference type="Pfam" id="PF03190"/>
    </source>
</evidence>
<dbReference type="InterPro" id="IPR012341">
    <property type="entry name" value="6hp_glycosidase-like_sf"/>
</dbReference>
<evidence type="ECO:0000313" key="3">
    <source>
        <dbReference type="Proteomes" id="UP000315010"/>
    </source>
</evidence>
<dbReference type="InterPro" id="IPR024705">
    <property type="entry name" value="Ssp411"/>
</dbReference>
<comment type="caution">
    <text evidence="2">The sequence shown here is derived from an EMBL/GenBank/DDBJ whole genome shotgun (WGS) entry which is preliminary data.</text>
</comment>
<organism evidence="2 3">
    <name type="scientific">Novipirellula herctigrandis</name>
    <dbReference type="NCBI Taxonomy" id="2527986"/>
    <lineage>
        <taxon>Bacteria</taxon>
        <taxon>Pseudomonadati</taxon>
        <taxon>Planctomycetota</taxon>
        <taxon>Planctomycetia</taxon>
        <taxon>Pirellulales</taxon>
        <taxon>Pirellulaceae</taxon>
        <taxon>Novipirellula</taxon>
    </lineage>
</organism>
<dbReference type="Gene3D" id="3.40.30.10">
    <property type="entry name" value="Glutaredoxin"/>
    <property type="match status" value="1"/>
</dbReference>
<feature type="domain" description="Spermatogenesis-associated protein 20-like TRX" evidence="1">
    <location>
        <begin position="2"/>
        <end position="162"/>
    </location>
</feature>
<dbReference type="SUPFAM" id="SSF48208">
    <property type="entry name" value="Six-hairpin glycosidases"/>
    <property type="match status" value="1"/>
</dbReference>
<dbReference type="InterPro" id="IPR036249">
    <property type="entry name" value="Thioredoxin-like_sf"/>
</dbReference>
<evidence type="ECO:0000313" key="2">
    <source>
        <dbReference type="EMBL" id="TWT81811.1"/>
    </source>
</evidence>